<feature type="DNA-binding region" description="H-T-H motif" evidence="4">
    <location>
        <begin position="10"/>
        <end position="29"/>
    </location>
</feature>
<dbReference type="InterPro" id="IPR036271">
    <property type="entry name" value="Tet_transcr_reg_TetR-rel_C_sf"/>
</dbReference>
<protein>
    <submittedName>
        <fullName evidence="6">TetR/AcrR family transcriptional regulator</fullName>
    </submittedName>
</protein>
<proteinExistence type="predicted"/>
<dbReference type="InterPro" id="IPR009057">
    <property type="entry name" value="Homeodomain-like_sf"/>
</dbReference>
<dbReference type="PROSITE" id="PS50977">
    <property type="entry name" value="HTH_TETR_2"/>
    <property type="match status" value="1"/>
</dbReference>
<evidence type="ECO:0000313" key="7">
    <source>
        <dbReference type="Proteomes" id="UP001165667"/>
    </source>
</evidence>
<evidence type="ECO:0000256" key="4">
    <source>
        <dbReference type="PROSITE-ProRule" id="PRU00335"/>
    </source>
</evidence>
<dbReference type="GO" id="GO:0000976">
    <property type="term" value="F:transcription cis-regulatory region binding"/>
    <property type="evidence" value="ECO:0007669"/>
    <property type="project" value="TreeGrafter"/>
</dbReference>
<name>A0AA42CS57_9HYPH</name>
<keyword evidence="7" id="KW-1185">Reference proteome</keyword>
<gene>
    <name evidence="6" type="ORF">M8523_35690</name>
</gene>
<dbReference type="SUPFAM" id="SSF46689">
    <property type="entry name" value="Homeodomain-like"/>
    <property type="match status" value="1"/>
</dbReference>
<evidence type="ECO:0000259" key="5">
    <source>
        <dbReference type="PROSITE" id="PS50977"/>
    </source>
</evidence>
<dbReference type="EMBL" id="JAMOIM010000109">
    <property type="protein sequence ID" value="MCW6513187.1"/>
    <property type="molecule type" value="Genomic_DNA"/>
</dbReference>
<dbReference type="Gene3D" id="1.10.10.60">
    <property type="entry name" value="Homeodomain-like"/>
    <property type="match status" value="1"/>
</dbReference>
<keyword evidence="1" id="KW-0805">Transcription regulation</keyword>
<dbReference type="Pfam" id="PF13305">
    <property type="entry name" value="TetR_C_33"/>
    <property type="match status" value="1"/>
</dbReference>
<feature type="domain" description="HTH tetR-type" evidence="5">
    <location>
        <begin position="1"/>
        <end position="47"/>
    </location>
</feature>
<dbReference type="PANTHER" id="PTHR30055:SF220">
    <property type="entry name" value="TETR-FAMILY REGULATORY PROTEIN"/>
    <property type="match status" value="1"/>
</dbReference>
<dbReference type="Pfam" id="PF00440">
    <property type="entry name" value="TetR_N"/>
    <property type="match status" value="1"/>
</dbReference>
<dbReference type="SUPFAM" id="SSF48498">
    <property type="entry name" value="Tetracyclin repressor-like, C-terminal domain"/>
    <property type="match status" value="1"/>
</dbReference>
<evidence type="ECO:0000256" key="3">
    <source>
        <dbReference type="ARBA" id="ARBA00023163"/>
    </source>
</evidence>
<evidence type="ECO:0000256" key="2">
    <source>
        <dbReference type="ARBA" id="ARBA00023125"/>
    </source>
</evidence>
<dbReference type="InterPro" id="IPR001647">
    <property type="entry name" value="HTH_TetR"/>
</dbReference>
<organism evidence="6 7">
    <name type="scientific">Lichenifustis flavocetrariae</name>
    <dbReference type="NCBI Taxonomy" id="2949735"/>
    <lineage>
        <taxon>Bacteria</taxon>
        <taxon>Pseudomonadati</taxon>
        <taxon>Pseudomonadota</taxon>
        <taxon>Alphaproteobacteria</taxon>
        <taxon>Hyphomicrobiales</taxon>
        <taxon>Lichenihabitantaceae</taxon>
        <taxon>Lichenifustis</taxon>
    </lineage>
</organism>
<dbReference type="Gene3D" id="1.10.357.10">
    <property type="entry name" value="Tetracycline Repressor, domain 2"/>
    <property type="match status" value="1"/>
</dbReference>
<accession>A0AA42CS57</accession>
<evidence type="ECO:0000256" key="1">
    <source>
        <dbReference type="ARBA" id="ARBA00023015"/>
    </source>
</evidence>
<comment type="caution">
    <text evidence="6">The sequence shown here is derived from an EMBL/GenBank/DDBJ whole genome shotgun (WGS) entry which is preliminary data.</text>
</comment>
<dbReference type="AlphaFoldDB" id="A0AA42CS57"/>
<keyword evidence="3" id="KW-0804">Transcription</keyword>
<evidence type="ECO:0000313" key="6">
    <source>
        <dbReference type="EMBL" id="MCW6513187.1"/>
    </source>
</evidence>
<dbReference type="InterPro" id="IPR025996">
    <property type="entry name" value="MT1864/Rv1816-like_C"/>
</dbReference>
<dbReference type="InterPro" id="IPR050109">
    <property type="entry name" value="HTH-type_TetR-like_transc_reg"/>
</dbReference>
<keyword evidence="2 4" id="KW-0238">DNA-binding</keyword>
<dbReference type="GO" id="GO:0003700">
    <property type="term" value="F:DNA-binding transcription factor activity"/>
    <property type="evidence" value="ECO:0007669"/>
    <property type="project" value="TreeGrafter"/>
</dbReference>
<dbReference type="PANTHER" id="PTHR30055">
    <property type="entry name" value="HTH-TYPE TRANSCRIPTIONAL REGULATOR RUTR"/>
    <property type="match status" value="1"/>
</dbReference>
<sequence>MDKAGYESVSIAALAKTLGVSQPAYVRHFDDKDALLTAVAVKSFHLFSTVLRNAVAGCQPGNRLRANALAYVRFGRERPGLYQLMFGSPLLSKASPESEIVLAARACFDQLLSALEGAARPRESVRDAVGVWASLHGIVQLERFHLLDGLRTKEVHVDTIVDDLLADPP</sequence>
<reference evidence="6" key="1">
    <citation type="submission" date="2022-05" db="EMBL/GenBank/DDBJ databases">
        <authorList>
            <person name="Pankratov T."/>
        </authorList>
    </citation>
    <scope>NUCLEOTIDE SEQUENCE</scope>
    <source>
        <strain evidence="6">BP6-180914</strain>
    </source>
</reference>
<dbReference type="Proteomes" id="UP001165667">
    <property type="component" value="Unassembled WGS sequence"/>
</dbReference>